<feature type="domain" description="Carboxylesterase type B" evidence="5">
    <location>
        <begin position="39"/>
        <end position="232"/>
    </location>
</feature>
<comment type="caution">
    <text evidence="6">The sequence shown here is derived from an EMBL/GenBank/DDBJ whole genome shotgun (WGS) entry which is preliminary data.</text>
</comment>
<protein>
    <submittedName>
        <fullName evidence="6">Alpha/Beta hydrolase protein</fullName>
    </submittedName>
</protein>
<accession>A0AAN6P9U3</accession>
<dbReference type="InterPro" id="IPR002018">
    <property type="entry name" value="CarbesteraseB"/>
</dbReference>
<evidence type="ECO:0000256" key="4">
    <source>
        <dbReference type="SAM" id="SignalP"/>
    </source>
</evidence>
<dbReference type="PANTHER" id="PTHR43918:SF4">
    <property type="entry name" value="CARBOXYLIC ESTER HYDROLASE"/>
    <property type="match status" value="1"/>
</dbReference>
<gene>
    <name evidence="6" type="ORF">C8A01DRAFT_49952</name>
</gene>
<evidence type="ECO:0000256" key="3">
    <source>
        <dbReference type="SAM" id="MobiDB-lite"/>
    </source>
</evidence>
<reference evidence="7" key="1">
    <citation type="journal article" date="2023" name="Mol. Phylogenet. Evol.">
        <title>Genome-scale phylogeny and comparative genomics of the fungal order Sordariales.</title>
        <authorList>
            <person name="Hensen N."/>
            <person name="Bonometti L."/>
            <person name="Westerberg I."/>
            <person name="Brannstrom I.O."/>
            <person name="Guillou S."/>
            <person name="Cros-Aarteil S."/>
            <person name="Calhoun S."/>
            <person name="Haridas S."/>
            <person name="Kuo A."/>
            <person name="Mondo S."/>
            <person name="Pangilinan J."/>
            <person name="Riley R."/>
            <person name="LaButti K."/>
            <person name="Andreopoulos B."/>
            <person name="Lipzen A."/>
            <person name="Chen C."/>
            <person name="Yan M."/>
            <person name="Daum C."/>
            <person name="Ng V."/>
            <person name="Clum A."/>
            <person name="Steindorff A."/>
            <person name="Ohm R.A."/>
            <person name="Martin F."/>
            <person name="Silar P."/>
            <person name="Natvig D.O."/>
            <person name="Lalanne C."/>
            <person name="Gautier V."/>
            <person name="Ament-Velasquez S.L."/>
            <person name="Kruys A."/>
            <person name="Hutchinson M.I."/>
            <person name="Powell A.J."/>
            <person name="Barry K."/>
            <person name="Miller A.N."/>
            <person name="Grigoriev I.V."/>
            <person name="Debuchy R."/>
            <person name="Gladieux P."/>
            <person name="Hiltunen Thoren M."/>
            <person name="Johannesson H."/>
        </authorList>
    </citation>
    <scope>NUCLEOTIDE SEQUENCE [LARGE SCALE GENOMIC DNA]</scope>
    <source>
        <strain evidence="7">CBS 284.82</strain>
    </source>
</reference>
<evidence type="ECO:0000256" key="1">
    <source>
        <dbReference type="ARBA" id="ARBA00005964"/>
    </source>
</evidence>
<dbReference type="EMBL" id="MU854528">
    <property type="protein sequence ID" value="KAK4033472.1"/>
    <property type="molecule type" value="Genomic_DNA"/>
</dbReference>
<feature type="signal peptide" evidence="4">
    <location>
        <begin position="1"/>
        <end position="18"/>
    </location>
</feature>
<feature type="chain" id="PRO_5042835678" evidence="4">
    <location>
        <begin position="19"/>
        <end position="461"/>
    </location>
</feature>
<comment type="similarity">
    <text evidence="1">Belongs to the type-B carboxylesterase/lipase family.</text>
</comment>
<dbReference type="Proteomes" id="UP001303115">
    <property type="component" value="Unassembled WGS sequence"/>
</dbReference>
<dbReference type="SUPFAM" id="SSF53474">
    <property type="entry name" value="alpha/beta-Hydrolases"/>
    <property type="match status" value="1"/>
</dbReference>
<name>A0AAN6P9U3_9PEZI</name>
<dbReference type="PANTHER" id="PTHR43918">
    <property type="entry name" value="ACETYLCHOLINESTERASE"/>
    <property type="match status" value="1"/>
</dbReference>
<keyword evidence="2 6" id="KW-0378">Hydrolase</keyword>
<evidence type="ECO:0000313" key="6">
    <source>
        <dbReference type="EMBL" id="KAK4033472.1"/>
    </source>
</evidence>
<sequence length="461" mass="50143">MQLWCLALLPVALAACHTAPMATTRNVTYTGRYLAEFSEELFLGIPLARAGRLKSPAPLNESWQGSRSAEQYGAICPCPASNKCVRNANVTGKSDGCLDLNIIRPSLATLKSRTAKLPDAVWLYGGGFADGFGADLTSNFLWVVQASVAQGMPIMAVTFNYRTGFPGFPGGEEVAAAGVTNLGLKDQRQAVRWAMLCGQSVGANSIIYQLLAYGGRGGEEKLFRGAIMSSGLHRHRQQHTPDQVFAASQATTTQPTWWPTIDGDFLTTPPTLQLQAGLFPRDVSILKGTNSDDGFALTNAPTPLIPTGNMSTERLRPNPRPGRRALSLNSPLSAACRRRTRYTYRFDTYLTRPTSSPMDPTLEQQSGFVAGHSAEYADCFRFRSRAHRALSGVISGMLVAFTPMCPPGPPKYSVESPSNLVLDATMVPDALHIHVEPDTWREEGMALWAEYPLELDLGVEW</sequence>
<dbReference type="Pfam" id="PF00135">
    <property type="entry name" value="COesterase"/>
    <property type="match status" value="1"/>
</dbReference>
<dbReference type="AlphaFoldDB" id="A0AAN6P9U3"/>
<feature type="region of interest" description="Disordered" evidence="3">
    <location>
        <begin position="297"/>
        <end position="327"/>
    </location>
</feature>
<proteinExistence type="inferred from homology"/>
<dbReference type="InterPro" id="IPR029058">
    <property type="entry name" value="AB_hydrolase_fold"/>
</dbReference>
<dbReference type="Gene3D" id="3.40.50.1820">
    <property type="entry name" value="alpha/beta hydrolase"/>
    <property type="match status" value="2"/>
</dbReference>
<evidence type="ECO:0000256" key="2">
    <source>
        <dbReference type="ARBA" id="ARBA00022801"/>
    </source>
</evidence>
<keyword evidence="4" id="KW-0732">Signal</keyword>
<keyword evidence="7" id="KW-1185">Reference proteome</keyword>
<dbReference type="GO" id="GO:0052689">
    <property type="term" value="F:carboxylic ester hydrolase activity"/>
    <property type="evidence" value="ECO:0007669"/>
    <property type="project" value="TreeGrafter"/>
</dbReference>
<organism evidence="6 7">
    <name type="scientific">Parachaetomium inaequale</name>
    <dbReference type="NCBI Taxonomy" id="2588326"/>
    <lineage>
        <taxon>Eukaryota</taxon>
        <taxon>Fungi</taxon>
        <taxon>Dikarya</taxon>
        <taxon>Ascomycota</taxon>
        <taxon>Pezizomycotina</taxon>
        <taxon>Sordariomycetes</taxon>
        <taxon>Sordariomycetidae</taxon>
        <taxon>Sordariales</taxon>
        <taxon>Chaetomiaceae</taxon>
        <taxon>Parachaetomium</taxon>
    </lineage>
</organism>
<dbReference type="InterPro" id="IPR050654">
    <property type="entry name" value="AChE-related_enzymes"/>
</dbReference>
<evidence type="ECO:0000313" key="7">
    <source>
        <dbReference type="Proteomes" id="UP001303115"/>
    </source>
</evidence>
<evidence type="ECO:0000259" key="5">
    <source>
        <dbReference type="Pfam" id="PF00135"/>
    </source>
</evidence>